<sequence>MSLLRLAVLGPPEVFHDTTRLTFPLRKAQALLLYLAVEGGMHSRSKLAAFLWPDSQPQASRIALRNALVPLRSLLDAPQIAASQPRHLHSSRDQLGLNPQAPLEMDLDVVQQAYQQVQEATPSASEERHAVLLAEVQRALALVRGPFLDGFWLGEDSPFDEWREQQQRRWQVRLFLLLEGANAVELAYHARLAGETETAYRFSVQAGMEAVAVFAVADAIGYYEQARALLQESPQFQDAVSISEVERLYVHLGQAYAFQEAYSRVQQIYEELLMYARHKQQFSLVSMALNRLAILAIQQANDQPTARALLEQALQIVETHHDQRMLAETKWNLAQIMTAAWQDPISALPHGQQAFSLARAIHNQELEARSLLLLGWIALRTEELEQATRYFKESLQLYAHLRPEQKATQGLSLAHFMSGAPLNQSLTYRASEIMCWAFLGLVQIHSGQQAESIHSGRKALELAQATRNVWVCFTSTYSLVHALLDAGSYEEAHGLMQNLVAPARTLPPGIVYQRFLIALERTYHALQQWEEARSILVEADTVAERLNLGRVRAPALSQLCMNYAVTGAWEKSGACARIAVTERRKDERGLLMLDFSPYDIEALLRAGEERLAREELQRLGEHLALPRRFRVSYLQSWAILAAWENKHGQAIGLLREAAALAAEIDLPGEQWQIQAALGKLYEAEGAHEHASMAYTEATNLIQELARDIQDDEVRARFLCGPQIHPVLQRAQDLAAYIHSEDV</sequence>
<dbReference type="RefSeq" id="WP_201364576.1">
    <property type="nucleotide sequence ID" value="NZ_BNJJ01000015.1"/>
</dbReference>
<reference evidence="2 3" key="1">
    <citation type="journal article" date="2021" name="Int. J. Syst. Evol. Microbiol.">
        <title>Reticulibacter mediterranei gen. nov., sp. nov., within the new family Reticulibacteraceae fam. nov., and Ktedonospora formicarum gen. nov., sp. nov., Ktedonobacter robiniae sp. nov., Dictyobacter formicarum sp. nov. and Dictyobacter arantiisoli sp. nov., belonging to the class Ktedonobacteria.</title>
        <authorList>
            <person name="Yabe S."/>
            <person name="Zheng Y."/>
            <person name="Wang C.M."/>
            <person name="Sakai Y."/>
            <person name="Abe K."/>
            <person name="Yokota A."/>
            <person name="Donadio S."/>
            <person name="Cavaletti L."/>
            <person name="Monciardini P."/>
        </authorList>
    </citation>
    <scope>NUCLEOTIDE SEQUENCE [LARGE SCALE GENOMIC DNA]</scope>
    <source>
        <strain evidence="2 3">SOSP1-9</strain>
    </source>
</reference>
<dbReference type="PROSITE" id="PS50005">
    <property type="entry name" value="TPR"/>
    <property type="match status" value="1"/>
</dbReference>
<dbReference type="PANTHER" id="PTHR35807">
    <property type="entry name" value="TRANSCRIPTIONAL REGULATOR REDD-RELATED"/>
    <property type="match status" value="1"/>
</dbReference>
<evidence type="ECO:0000313" key="3">
    <source>
        <dbReference type="Proteomes" id="UP000635565"/>
    </source>
</evidence>
<evidence type="ECO:0008006" key="4">
    <source>
        <dbReference type="Google" id="ProtNLM"/>
    </source>
</evidence>
<keyword evidence="1" id="KW-0802">TPR repeat</keyword>
<dbReference type="Proteomes" id="UP000635565">
    <property type="component" value="Unassembled WGS sequence"/>
</dbReference>
<keyword evidence="3" id="KW-1185">Reference proteome</keyword>
<proteinExistence type="predicted"/>
<dbReference type="SMART" id="SM00028">
    <property type="entry name" value="TPR"/>
    <property type="match status" value="4"/>
</dbReference>
<organism evidence="2 3">
    <name type="scientific">Dictyobacter formicarum</name>
    <dbReference type="NCBI Taxonomy" id="2778368"/>
    <lineage>
        <taxon>Bacteria</taxon>
        <taxon>Bacillati</taxon>
        <taxon>Chloroflexota</taxon>
        <taxon>Ktedonobacteria</taxon>
        <taxon>Ktedonobacterales</taxon>
        <taxon>Dictyobacteraceae</taxon>
        <taxon>Dictyobacter</taxon>
    </lineage>
</organism>
<dbReference type="InterPro" id="IPR051677">
    <property type="entry name" value="AfsR-DnrI-RedD_regulator"/>
</dbReference>
<dbReference type="Gene3D" id="1.25.40.10">
    <property type="entry name" value="Tetratricopeptide repeat domain"/>
    <property type="match status" value="3"/>
</dbReference>
<protein>
    <recommendedName>
        <fullName evidence="4">Bacterial transcriptional activator domain-containing protein</fullName>
    </recommendedName>
</protein>
<gene>
    <name evidence="2" type="ORF">KSZ_49680</name>
</gene>
<evidence type="ECO:0000256" key="1">
    <source>
        <dbReference type="PROSITE-ProRule" id="PRU00339"/>
    </source>
</evidence>
<name>A0ABQ3VM46_9CHLR</name>
<dbReference type="InterPro" id="IPR036388">
    <property type="entry name" value="WH-like_DNA-bd_sf"/>
</dbReference>
<dbReference type="InterPro" id="IPR019734">
    <property type="entry name" value="TPR_rpt"/>
</dbReference>
<dbReference type="EMBL" id="BNJJ01000015">
    <property type="protein sequence ID" value="GHO86962.1"/>
    <property type="molecule type" value="Genomic_DNA"/>
</dbReference>
<accession>A0ABQ3VM46</accession>
<dbReference type="SUPFAM" id="SSF48452">
    <property type="entry name" value="TPR-like"/>
    <property type="match status" value="2"/>
</dbReference>
<feature type="repeat" description="TPR" evidence="1">
    <location>
        <begin position="368"/>
        <end position="401"/>
    </location>
</feature>
<dbReference type="InterPro" id="IPR011990">
    <property type="entry name" value="TPR-like_helical_dom_sf"/>
</dbReference>
<evidence type="ECO:0000313" key="2">
    <source>
        <dbReference type="EMBL" id="GHO86962.1"/>
    </source>
</evidence>
<dbReference type="Gene3D" id="1.10.10.10">
    <property type="entry name" value="Winged helix-like DNA-binding domain superfamily/Winged helix DNA-binding domain"/>
    <property type="match status" value="1"/>
</dbReference>
<comment type="caution">
    <text evidence="2">The sequence shown here is derived from an EMBL/GenBank/DDBJ whole genome shotgun (WGS) entry which is preliminary data.</text>
</comment>